<dbReference type="EMBL" id="CP015243">
    <property type="protein sequence ID" value="ANF56286.1"/>
    <property type="molecule type" value="Genomic_DNA"/>
</dbReference>
<keyword evidence="7 9" id="KW-0472">Membrane</keyword>
<keyword evidence="12" id="KW-1185">Reference proteome</keyword>
<comment type="subcellular location">
    <subcellularLocation>
        <location evidence="1 9">Cell inner membrane</location>
        <topology evidence="1 9">Multi-pass membrane protein</topology>
    </subcellularLocation>
</comment>
<evidence type="ECO:0000256" key="8">
    <source>
        <dbReference type="ARBA" id="ARBA00038436"/>
    </source>
</evidence>
<protein>
    <recommendedName>
        <fullName evidence="9">TRAP transporter small permease protein</fullName>
    </recommendedName>
</protein>
<evidence type="ECO:0000259" key="10">
    <source>
        <dbReference type="Pfam" id="PF04290"/>
    </source>
</evidence>
<evidence type="ECO:0000256" key="2">
    <source>
        <dbReference type="ARBA" id="ARBA00022448"/>
    </source>
</evidence>
<keyword evidence="2 9" id="KW-0813">Transport</keyword>
<organism evidence="11 12">
    <name type="scientific">Halotalea alkalilenta</name>
    <dbReference type="NCBI Taxonomy" id="376489"/>
    <lineage>
        <taxon>Bacteria</taxon>
        <taxon>Pseudomonadati</taxon>
        <taxon>Pseudomonadota</taxon>
        <taxon>Gammaproteobacteria</taxon>
        <taxon>Oceanospirillales</taxon>
        <taxon>Halomonadaceae</taxon>
        <taxon>Halotalea</taxon>
    </lineage>
</organism>
<keyword evidence="3" id="KW-1003">Cell membrane</keyword>
<dbReference type="Proteomes" id="UP000077875">
    <property type="component" value="Chromosome"/>
</dbReference>
<gene>
    <name evidence="11" type="ORF">A5892_01430</name>
</gene>
<dbReference type="AlphaFoldDB" id="A0A172YAX6"/>
<evidence type="ECO:0000313" key="11">
    <source>
        <dbReference type="EMBL" id="ANF56286.1"/>
    </source>
</evidence>
<dbReference type="Pfam" id="PF04290">
    <property type="entry name" value="DctQ"/>
    <property type="match status" value="1"/>
</dbReference>
<name>A0A172YAX6_9GAMM</name>
<evidence type="ECO:0000256" key="9">
    <source>
        <dbReference type="RuleBase" id="RU369079"/>
    </source>
</evidence>
<dbReference type="PANTHER" id="PTHR35011">
    <property type="entry name" value="2,3-DIKETO-L-GULONATE TRAP TRANSPORTER SMALL PERMEASE PROTEIN YIAM"/>
    <property type="match status" value="1"/>
</dbReference>
<accession>A0A172YAX6</accession>
<keyword evidence="4 9" id="KW-0997">Cell inner membrane</keyword>
<evidence type="ECO:0000256" key="3">
    <source>
        <dbReference type="ARBA" id="ARBA00022475"/>
    </source>
</evidence>
<dbReference type="InterPro" id="IPR055348">
    <property type="entry name" value="DctQ"/>
</dbReference>
<keyword evidence="6 9" id="KW-1133">Transmembrane helix</keyword>
<evidence type="ECO:0000256" key="1">
    <source>
        <dbReference type="ARBA" id="ARBA00004429"/>
    </source>
</evidence>
<proteinExistence type="inferred from homology"/>
<feature type="domain" description="Tripartite ATP-independent periplasmic transporters DctQ component" evidence="10">
    <location>
        <begin position="23"/>
        <end position="151"/>
    </location>
</feature>
<dbReference type="PANTHER" id="PTHR35011:SF2">
    <property type="entry name" value="2,3-DIKETO-L-GULONATE TRAP TRANSPORTER SMALL PERMEASE PROTEIN YIAM"/>
    <property type="match status" value="1"/>
</dbReference>
<feature type="transmembrane region" description="Helical" evidence="9">
    <location>
        <begin position="85"/>
        <end position="106"/>
    </location>
</feature>
<dbReference type="KEGG" id="haa:A5892_01430"/>
<dbReference type="GO" id="GO:0015740">
    <property type="term" value="P:C4-dicarboxylate transport"/>
    <property type="evidence" value="ECO:0007669"/>
    <property type="project" value="TreeGrafter"/>
</dbReference>
<dbReference type="STRING" id="376489.A5892_01430"/>
<comment type="similarity">
    <text evidence="8 9">Belongs to the TRAP transporter small permease family.</text>
</comment>
<comment type="subunit">
    <text evidence="9">The complex comprises the extracytoplasmic solute receptor protein and the two transmembrane proteins.</text>
</comment>
<evidence type="ECO:0000313" key="12">
    <source>
        <dbReference type="Proteomes" id="UP000077875"/>
    </source>
</evidence>
<keyword evidence="5 9" id="KW-0812">Transmembrane</keyword>
<feature type="transmembrane region" description="Helical" evidence="9">
    <location>
        <begin position="47"/>
        <end position="64"/>
    </location>
</feature>
<evidence type="ECO:0000256" key="5">
    <source>
        <dbReference type="ARBA" id="ARBA00022692"/>
    </source>
</evidence>
<feature type="transmembrane region" description="Helical" evidence="9">
    <location>
        <begin position="126"/>
        <end position="148"/>
    </location>
</feature>
<dbReference type="GO" id="GO:0005886">
    <property type="term" value="C:plasma membrane"/>
    <property type="evidence" value="ECO:0007669"/>
    <property type="project" value="UniProtKB-SubCell"/>
</dbReference>
<evidence type="ECO:0000256" key="4">
    <source>
        <dbReference type="ARBA" id="ARBA00022519"/>
    </source>
</evidence>
<feature type="transmembrane region" description="Helical" evidence="9">
    <location>
        <begin position="12"/>
        <end position="35"/>
    </location>
</feature>
<dbReference type="RefSeq" id="WP_064121274.1">
    <property type="nucleotide sequence ID" value="NZ_CP015243.1"/>
</dbReference>
<dbReference type="GO" id="GO:0022857">
    <property type="term" value="F:transmembrane transporter activity"/>
    <property type="evidence" value="ECO:0007669"/>
    <property type="project" value="UniProtKB-UniRule"/>
</dbReference>
<reference evidence="11 12" key="1">
    <citation type="submission" date="2016-04" db="EMBL/GenBank/DDBJ databases">
        <title>Complete Genome Sequence of Halotalea alkalilenta IHB B 13600.</title>
        <authorList>
            <person name="Swarnkar M.K."/>
            <person name="Sharma A."/>
            <person name="Kaushal K."/>
            <person name="Soni R."/>
            <person name="Rana S."/>
            <person name="Singh A.K."/>
            <person name="Gulati A."/>
        </authorList>
    </citation>
    <scope>NUCLEOTIDE SEQUENCE [LARGE SCALE GENOMIC DNA]</scope>
    <source>
        <strain evidence="11 12">IHB B 13600</strain>
    </source>
</reference>
<comment type="function">
    <text evidence="9">Part of the tripartite ATP-independent periplasmic (TRAP) transport system.</text>
</comment>
<evidence type="ECO:0000256" key="6">
    <source>
        <dbReference type="ARBA" id="ARBA00022989"/>
    </source>
</evidence>
<dbReference type="InterPro" id="IPR007387">
    <property type="entry name" value="TRAP_DctQ"/>
</dbReference>
<sequence>MKIAVDIFYKLLEYLLVILMTAMVVMVFSNVVMRYFFNSGLMMSDELSRFCFVWVTFIGAVVTFRENAHLGIETLVQRFGRTGRLVCMAMTQLLVMFCAAIFFWGTWQQSDINASMRAPVSGLSMIWVYGIGYFTGGMIFIISALRLLNILLGRVTDAEIAAFANEYDDELIGERAQ</sequence>
<evidence type="ECO:0000256" key="7">
    <source>
        <dbReference type="ARBA" id="ARBA00023136"/>
    </source>
</evidence>